<feature type="domain" description="Nuclear condensin complex subunit 3 C-terminal" evidence="9">
    <location>
        <begin position="604"/>
        <end position="880"/>
    </location>
</feature>
<comment type="similarity">
    <text evidence="2">Belongs to the CND3 (condensin subunit 3) family.</text>
</comment>
<feature type="compositionally biased region" description="Acidic residues" evidence="8">
    <location>
        <begin position="553"/>
        <end position="566"/>
    </location>
</feature>
<dbReference type="Proteomes" id="UP000076532">
    <property type="component" value="Unassembled WGS sequence"/>
</dbReference>
<keyword evidence="7" id="KW-0131">Cell cycle</keyword>
<accession>A0A166GTT7</accession>
<dbReference type="GO" id="GO:0007076">
    <property type="term" value="P:mitotic chromosome condensation"/>
    <property type="evidence" value="ECO:0007669"/>
    <property type="project" value="InterPro"/>
</dbReference>
<feature type="region of interest" description="Disordered" evidence="8">
    <location>
        <begin position="105"/>
        <end position="136"/>
    </location>
</feature>
<dbReference type="EMBL" id="KV417575">
    <property type="protein sequence ID" value="KZP18159.1"/>
    <property type="molecule type" value="Genomic_DNA"/>
</dbReference>
<feature type="compositionally biased region" description="Acidic residues" evidence="8">
    <location>
        <begin position="1118"/>
        <end position="1130"/>
    </location>
</feature>
<keyword evidence="6" id="KW-0226">DNA condensation</keyword>
<dbReference type="PANTHER" id="PTHR14418:SF5">
    <property type="entry name" value="CONDENSIN COMPLEX SUBUNIT 3"/>
    <property type="match status" value="1"/>
</dbReference>
<dbReference type="PANTHER" id="PTHR14418">
    <property type="entry name" value="CONDENSIN COMPLEX SUBUNIT 3-RELATED"/>
    <property type="match status" value="1"/>
</dbReference>
<sequence length="1141" mass="126539">MPARVVPSPATTLESLTTSIPKAFDQAQTSTANHQKNFVALHKLHIESAKVTETINNGDSIKLTGECAFEDVFVDMVSRVLSVKKGASQADRIVRFVGGFTKFINQKGERPSDPAEQQKNQPKDDDDDDDDDDTPTSRFTTRLLRFLLKGFASKDKTVRYRVVHLVAEMVASLGEIDEDLYTLLRSSLLMRINDKEATIRVQAVIALSKLCGSEDTAEVEDGEPTAIEVLEEVLGGDASAEVRRAALLNIPLTAATLPSILARTRDVDTTNRKLVYSAVLEPHCESGSGNKGVGVGHPRALTIAQRELVVRNGLSDREPVVRSAAGSLVGAWVDVVGEGGKDNRDKGTIEQDVVALLKLFDLAESAIAEDALLSVFKSRVEIFDGLEFNDVFWADLTPERAFLARVFVAHCIATKDDARLEAALPVVTSMAFRIQSGYNSLLEDIEAEEDRDKDNEEDIHRREDDRMDREFVIGEMLKLAVDLDYADEIGRRKMFQLVRDMIGQEALPENLVAKCLDVLRTLSPNERDLIRVVVEVVHELRDASDPEEDATKDGTTLDDSETVLDDGDTSMMVAPKAISTRGAPKAIADMTPEEKARADDIDLRCLSLCIGMLERVNGTFEENSTLEGILADLIIPSVKRKEVALREKGLVSLGLCCLIAKRMAINSLQLFLGQIQTNPGVLKMRVLQIVFDILMVHKSEFLGNNSANGPQIIEFLLHVLDTDDEENVQALICMGLAKLMLTGMASEDRVLASLIISYLSPDTADNQELRQCLSYFFPVYCYSSPSNQRRVQKVFITMFEQLSTAYKDLDDTQDMITPAQVGAIFVDWTDPQKAIDVHGQEPDETIHVDLASDIVKALYNEDLLKDDKKVLCQLLGKLHLPEKVDEDKLRTLKLLMHNLRSRRPIRDTTANNAFTRFDTALTKKYSKQLEDFNEEEYRQLEYLKELFEFIDDIIPEDDEEEEEPKKKATRKRRSGSVATDTTADSAAEDPSPAASAASSSKPQARSSKGKSKAKRQRMSQSSDEDDDVSTEHGTPPASSAPSRTMPKRAAAPRMSLALAPLSDDEGEEEEDEEEEEDTPPPPSKKAKGRPSKIEEAKLDAEIDDLLEPNAKDPNDSIMDSDEDEDDDDEVQSLIYASDEEP</sequence>
<organism evidence="10 11">
    <name type="scientific">Athelia psychrophila</name>
    <dbReference type="NCBI Taxonomy" id="1759441"/>
    <lineage>
        <taxon>Eukaryota</taxon>
        <taxon>Fungi</taxon>
        <taxon>Dikarya</taxon>
        <taxon>Basidiomycota</taxon>
        <taxon>Agaricomycotina</taxon>
        <taxon>Agaricomycetes</taxon>
        <taxon>Agaricomycetidae</taxon>
        <taxon>Atheliales</taxon>
        <taxon>Atheliaceae</taxon>
        <taxon>Athelia</taxon>
    </lineage>
</organism>
<dbReference type="OrthoDB" id="27187at2759"/>
<feature type="compositionally biased region" description="Acidic residues" evidence="8">
    <location>
        <begin position="1062"/>
        <end position="1078"/>
    </location>
</feature>
<feature type="compositionally biased region" description="Basic and acidic residues" evidence="8">
    <location>
        <begin position="542"/>
        <end position="552"/>
    </location>
</feature>
<evidence type="ECO:0000256" key="7">
    <source>
        <dbReference type="ARBA" id="ARBA00023306"/>
    </source>
</evidence>
<gene>
    <name evidence="10" type="ORF">FIBSPDRAFT_792286</name>
</gene>
<dbReference type="GO" id="GO:0000796">
    <property type="term" value="C:condensin complex"/>
    <property type="evidence" value="ECO:0007669"/>
    <property type="project" value="InterPro"/>
</dbReference>
<evidence type="ECO:0000256" key="8">
    <source>
        <dbReference type="SAM" id="MobiDB-lite"/>
    </source>
</evidence>
<dbReference type="Gene3D" id="1.25.10.10">
    <property type="entry name" value="Leucine-rich Repeat Variant"/>
    <property type="match status" value="1"/>
</dbReference>
<feature type="compositionally biased region" description="Acidic residues" evidence="8">
    <location>
        <begin position="124"/>
        <end position="134"/>
    </location>
</feature>
<dbReference type="Pfam" id="PF12719">
    <property type="entry name" value="Cnd3"/>
    <property type="match status" value="1"/>
</dbReference>
<feature type="compositionally biased region" description="Low complexity" evidence="8">
    <location>
        <begin position="975"/>
        <end position="1006"/>
    </location>
</feature>
<dbReference type="InterPro" id="IPR016024">
    <property type="entry name" value="ARM-type_fold"/>
</dbReference>
<feature type="region of interest" description="Disordered" evidence="8">
    <location>
        <begin position="542"/>
        <end position="566"/>
    </location>
</feature>
<dbReference type="GO" id="GO:0051301">
    <property type="term" value="P:cell division"/>
    <property type="evidence" value="ECO:0007669"/>
    <property type="project" value="UniProtKB-KW"/>
</dbReference>
<evidence type="ECO:0000313" key="11">
    <source>
        <dbReference type="Proteomes" id="UP000076532"/>
    </source>
</evidence>
<feature type="compositionally biased region" description="Basic and acidic residues" evidence="8">
    <location>
        <begin position="1091"/>
        <end position="1100"/>
    </location>
</feature>
<evidence type="ECO:0000256" key="4">
    <source>
        <dbReference type="ARBA" id="ARBA00022618"/>
    </source>
</evidence>
<evidence type="ECO:0000256" key="1">
    <source>
        <dbReference type="ARBA" id="ARBA00004286"/>
    </source>
</evidence>
<keyword evidence="3" id="KW-0158">Chromosome</keyword>
<feature type="region of interest" description="Disordered" evidence="8">
    <location>
        <begin position="954"/>
        <end position="1141"/>
    </location>
</feature>
<feature type="compositionally biased region" description="Basic residues" evidence="8">
    <location>
        <begin position="1007"/>
        <end position="1017"/>
    </location>
</feature>
<protein>
    <submittedName>
        <fullName evidence="10">ARM repeat-containing protein</fullName>
    </submittedName>
</protein>
<dbReference type="SUPFAM" id="SSF48371">
    <property type="entry name" value="ARM repeat"/>
    <property type="match status" value="1"/>
</dbReference>
<comment type="subcellular location">
    <subcellularLocation>
        <location evidence="1">Chromosome</location>
    </subcellularLocation>
</comment>
<evidence type="ECO:0000256" key="6">
    <source>
        <dbReference type="ARBA" id="ARBA00023067"/>
    </source>
</evidence>
<dbReference type="InterPro" id="IPR011989">
    <property type="entry name" value="ARM-like"/>
</dbReference>
<reference evidence="10 11" key="1">
    <citation type="journal article" date="2016" name="Mol. Biol. Evol.">
        <title>Comparative Genomics of Early-Diverging Mushroom-Forming Fungi Provides Insights into the Origins of Lignocellulose Decay Capabilities.</title>
        <authorList>
            <person name="Nagy L.G."/>
            <person name="Riley R."/>
            <person name="Tritt A."/>
            <person name="Adam C."/>
            <person name="Daum C."/>
            <person name="Floudas D."/>
            <person name="Sun H."/>
            <person name="Yadav J.S."/>
            <person name="Pangilinan J."/>
            <person name="Larsson K.H."/>
            <person name="Matsuura K."/>
            <person name="Barry K."/>
            <person name="Labutti K."/>
            <person name="Kuo R."/>
            <person name="Ohm R.A."/>
            <person name="Bhattacharya S.S."/>
            <person name="Shirouzu T."/>
            <person name="Yoshinaga Y."/>
            <person name="Martin F.M."/>
            <person name="Grigoriev I.V."/>
            <person name="Hibbett D.S."/>
        </authorList>
    </citation>
    <scope>NUCLEOTIDE SEQUENCE [LARGE SCALE GENOMIC DNA]</scope>
    <source>
        <strain evidence="10 11">CBS 109695</strain>
    </source>
</reference>
<evidence type="ECO:0000256" key="5">
    <source>
        <dbReference type="ARBA" id="ARBA00022776"/>
    </source>
</evidence>
<dbReference type="InterPro" id="IPR025977">
    <property type="entry name" value="Cnd3_C"/>
</dbReference>
<proteinExistence type="inferred from homology"/>
<evidence type="ECO:0000256" key="3">
    <source>
        <dbReference type="ARBA" id="ARBA00022454"/>
    </source>
</evidence>
<keyword evidence="11" id="KW-1185">Reference proteome</keyword>
<dbReference type="GO" id="GO:0000793">
    <property type="term" value="C:condensed chromosome"/>
    <property type="evidence" value="ECO:0007669"/>
    <property type="project" value="TreeGrafter"/>
</dbReference>
<keyword evidence="4" id="KW-0132">Cell division</keyword>
<evidence type="ECO:0000313" key="10">
    <source>
        <dbReference type="EMBL" id="KZP18159.1"/>
    </source>
</evidence>
<dbReference type="InterPro" id="IPR027165">
    <property type="entry name" value="CND3"/>
</dbReference>
<name>A0A166GTT7_9AGAM</name>
<evidence type="ECO:0000259" key="9">
    <source>
        <dbReference type="Pfam" id="PF12719"/>
    </source>
</evidence>
<dbReference type="STRING" id="436010.A0A166GTT7"/>
<dbReference type="AlphaFoldDB" id="A0A166GTT7"/>
<keyword evidence="5" id="KW-0498">Mitosis</keyword>
<evidence type="ECO:0000256" key="2">
    <source>
        <dbReference type="ARBA" id="ARBA00006533"/>
    </source>
</evidence>